<feature type="domain" description="GH29D-like beta-sandwich" evidence="1">
    <location>
        <begin position="862"/>
        <end position="913"/>
    </location>
</feature>
<dbReference type="EMBL" id="JACCFH010000002">
    <property type="protein sequence ID" value="NYG35432.1"/>
    <property type="molecule type" value="Genomic_DNA"/>
</dbReference>
<dbReference type="InterPro" id="IPR007555">
    <property type="entry name" value="DUF499"/>
</dbReference>
<sequence length="1045" mass="114566">MSLHANCNPRPSVFAADRRATVLSLDTFLKGKVHGRDFFDENYFTTGMLTLVDRALRHLSGSNAGSSVFLLSQAMGGGKTHSMIGLGLLAKDPELRRHVLGDKDPAPKLGRCRVVGFNGRSTDAPGGIWGSIADQLGKADQFARYVSPLLSAPGPEAWKQLLGGDPLVLFLDELPPYLEYAVAVPVGNADLGVVTTTALANLFVAVAEMDNVCLVLSDLAGTNFSIGQANLQAAFSRSLQGIGSEARRIAVPITPVNPNGDELYHILRKRLFASVAPQIEVERVAGAYRDALREASRMNLTTTAPETIYSRVLDAYPFHPDLRELVGKFKENEGFQQTRGVIRLMQMVVADLWKSDKSKKSDLIHPYDIDLNVDELASEIRTINPSLSEAIAHDIAHAGDAEVEQIDAANGNTDASEAARLVLIASLSTTPGAIHGLREYQLVDCLQRPGRDLSTFKANVLDKLATRAWYLHSSADGRLYFKNQQNLAAKLRATAQSLHAETVDRMLREHLDQHFTANLRDCYQVVKVLPPLDEVQVEQEKTTLVVVRPGGQANQLPISSDWQAWWGQQQYKNRVLFLTGSRDTFQKVIDAARQTRALQSIEDDLRSEQTPADDPQWRALDGLRDRIALQFSAALKEAFDQIVYPSISSALRATGVDLAFAGNRSGEAIIRQTLEGAQKFTHKIDDDAFRLRAEARLFGSADTKAVLWSDFKRNAAVNTNWPLHKTSALDDMKAECLRRGLWREEGNHVRRGPFPPPTPSVEIRELSVDDDGDGRTYLKIEPLHAPAIVFETGDADPTPASTPVPTPARFEATALRYRFLAHDPADMARLSPVKEWTARLRLKYQRHNRGDHFEVELRVLPKAPGVEIRYTTDGSSPTHVGAATYDGTFRVPAGSRVVCAVASASALGISSEVLRISITEGDRTGPKLDAAKPARWIQRTKLDDAGAVWDFIQRLDEATTVIAYDLQLTAESNDGLQHIEYSGALDAGYTAASMKAAADKLQEIVGAGALRMAVGSLGFATGQSLLDWLKATNQPFEASKVQQQT</sequence>
<dbReference type="Pfam" id="PF13290">
    <property type="entry name" value="CHB_HEX_C_1"/>
    <property type="match status" value="1"/>
</dbReference>
<evidence type="ECO:0000313" key="3">
    <source>
        <dbReference type="Proteomes" id="UP000518288"/>
    </source>
</evidence>
<gene>
    <name evidence="2" type="ORF">BDD16_004494</name>
</gene>
<reference evidence="2 3" key="1">
    <citation type="submission" date="2020-07" db="EMBL/GenBank/DDBJ databases">
        <title>Genomic Encyclopedia of Archaeal and Bacterial Type Strains, Phase II (KMG-II): from individual species to whole genera.</title>
        <authorList>
            <person name="Goeker M."/>
        </authorList>
    </citation>
    <scope>NUCLEOTIDE SEQUENCE [LARGE SCALE GENOMIC DNA]</scope>
    <source>
        <strain evidence="2 3">DSM 21226</strain>
    </source>
</reference>
<name>A0A7Y9R5F5_9BURK</name>
<dbReference type="Pfam" id="PF04465">
    <property type="entry name" value="DUF499"/>
    <property type="match status" value="1"/>
</dbReference>
<dbReference type="InterPro" id="IPR059177">
    <property type="entry name" value="GH29D-like_dom"/>
</dbReference>
<organism evidence="2 3">
    <name type="scientific">Sphaerotilus montanus</name>
    <dbReference type="NCBI Taxonomy" id="522889"/>
    <lineage>
        <taxon>Bacteria</taxon>
        <taxon>Pseudomonadati</taxon>
        <taxon>Pseudomonadota</taxon>
        <taxon>Betaproteobacteria</taxon>
        <taxon>Burkholderiales</taxon>
        <taxon>Sphaerotilaceae</taxon>
        <taxon>Sphaerotilus</taxon>
    </lineage>
</organism>
<comment type="caution">
    <text evidence="2">The sequence shown here is derived from an EMBL/GenBank/DDBJ whole genome shotgun (WGS) entry which is preliminary data.</text>
</comment>
<keyword evidence="3" id="KW-1185">Reference proteome</keyword>
<dbReference type="Proteomes" id="UP000518288">
    <property type="component" value="Unassembled WGS sequence"/>
</dbReference>
<proteinExistence type="predicted"/>
<dbReference type="AlphaFoldDB" id="A0A7Y9R5F5"/>
<protein>
    <recommendedName>
        <fullName evidence="1">GH29D-like beta-sandwich domain-containing protein</fullName>
    </recommendedName>
</protein>
<accession>A0A7Y9R5F5</accession>
<evidence type="ECO:0000259" key="1">
    <source>
        <dbReference type="Pfam" id="PF13290"/>
    </source>
</evidence>
<evidence type="ECO:0000313" key="2">
    <source>
        <dbReference type="EMBL" id="NYG35432.1"/>
    </source>
</evidence>